<comment type="cofactor">
    <cofactor evidence="1">
        <name>Mg(2+)</name>
        <dbReference type="ChEBI" id="CHEBI:18420"/>
    </cofactor>
</comment>
<feature type="domain" description="RNase E/G thioredoxin-like" evidence="10">
    <location>
        <begin position="57"/>
        <end position="126"/>
    </location>
</feature>
<dbReference type="InterPro" id="IPR048583">
    <property type="entry name" value="RNase_E_G_thioredoxin-like"/>
</dbReference>
<feature type="non-terminal residue" evidence="11">
    <location>
        <position position="1"/>
    </location>
</feature>
<evidence type="ECO:0000256" key="1">
    <source>
        <dbReference type="ARBA" id="ARBA00001946"/>
    </source>
</evidence>
<proteinExistence type="predicted"/>
<evidence type="ECO:0000259" key="9">
    <source>
        <dbReference type="Pfam" id="PF10150"/>
    </source>
</evidence>
<dbReference type="GO" id="GO:0016787">
    <property type="term" value="F:hydrolase activity"/>
    <property type="evidence" value="ECO:0007669"/>
    <property type="project" value="UniProtKB-KW"/>
</dbReference>
<dbReference type="AlphaFoldDB" id="T1BHS4"/>
<evidence type="ECO:0000256" key="4">
    <source>
        <dbReference type="ARBA" id="ARBA00022723"/>
    </source>
</evidence>
<evidence type="ECO:0000256" key="8">
    <source>
        <dbReference type="ARBA" id="ARBA00022884"/>
    </source>
</evidence>
<dbReference type="GO" id="GO:0004540">
    <property type="term" value="F:RNA nuclease activity"/>
    <property type="evidence" value="ECO:0007669"/>
    <property type="project" value="InterPro"/>
</dbReference>
<accession>T1BHS4</accession>
<keyword evidence="4" id="KW-0479">Metal-binding</keyword>
<dbReference type="GO" id="GO:0003723">
    <property type="term" value="F:RNA binding"/>
    <property type="evidence" value="ECO:0007669"/>
    <property type="project" value="UniProtKB-KW"/>
</dbReference>
<comment type="caution">
    <text evidence="11">The sequence shown here is derived from an EMBL/GenBank/DDBJ whole genome shotgun (WGS) entry which is preliminary data.</text>
</comment>
<evidence type="ECO:0000256" key="6">
    <source>
        <dbReference type="ARBA" id="ARBA00022801"/>
    </source>
</evidence>
<dbReference type="Gene3D" id="3.40.1260.20">
    <property type="entry name" value="Ribonuclease E, catalytic domain"/>
    <property type="match status" value="1"/>
</dbReference>
<dbReference type="InterPro" id="IPR004659">
    <property type="entry name" value="RNase_E/G"/>
</dbReference>
<dbReference type="GO" id="GO:0046872">
    <property type="term" value="F:metal ion binding"/>
    <property type="evidence" value="ECO:0007669"/>
    <property type="project" value="UniProtKB-KW"/>
</dbReference>
<evidence type="ECO:0000259" key="10">
    <source>
        <dbReference type="Pfam" id="PF20833"/>
    </source>
</evidence>
<evidence type="ECO:0000256" key="5">
    <source>
        <dbReference type="ARBA" id="ARBA00022759"/>
    </source>
</evidence>
<name>T1BHS4_9ZZZZ</name>
<dbReference type="GO" id="GO:0004519">
    <property type="term" value="F:endonuclease activity"/>
    <property type="evidence" value="ECO:0007669"/>
    <property type="project" value="UniProtKB-KW"/>
</dbReference>
<dbReference type="GO" id="GO:0006364">
    <property type="term" value="P:rRNA processing"/>
    <property type="evidence" value="ECO:0007669"/>
    <property type="project" value="TreeGrafter"/>
</dbReference>
<keyword evidence="3" id="KW-0540">Nuclease</keyword>
<dbReference type="Pfam" id="PF20833">
    <property type="entry name" value="RNase_E_G_Thio"/>
    <property type="match status" value="1"/>
</dbReference>
<keyword evidence="6" id="KW-0378">Hydrolase</keyword>
<gene>
    <name evidence="11" type="ORF">B1A_07448</name>
</gene>
<evidence type="ECO:0000256" key="3">
    <source>
        <dbReference type="ARBA" id="ARBA00022722"/>
    </source>
</evidence>
<protein>
    <submittedName>
        <fullName evidence="11">Ribonuclease E</fullName>
    </submittedName>
</protein>
<reference evidence="11" key="2">
    <citation type="journal article" date="2014" name="ISME J.">
        <title>Microbial stratification in low pH oxic and suboxic macroscopic growths along an acid mine drainage.</title>
        <authorList>
            <person name="Mendez-Garcia C."/>
            <person name="Mesa V."/>
            <person name="Sprenger R.R."/>
            <person name="Richter M."/>
            <person name="Diez M.S."/>
            <person name="Solano J."/>
            <person name="Bargiela R."/>
            <person name="Golyshina O.V."/>
            <person name="Manteca A."/>
            <person name="Ramos J.L."/>
            <person name="Gallego J.R."/>
            <person name="Llorente I."/>
            <person name="Martins Dos Santos V.A."/>
            <person name="Jensen O.N."/>
            <person name="Pelaez A.I."/>
            <person name="Sanchez J."/>
            <person name="Ferrer M."/>
        </authorList>
    </citation>
    <scope>NUCLEOTIDE SEQUENCE</scope>
</reference>
<dbReference type="PANTHER" id="PTHR30001:SF1">
    <property type="entry name" value="RIBONUCLEASE E_G-LIKE PROTEIN, CHLOROPLASTIC"/>
    <property type="match status" value="1"/>
</dbReference>
<keyword evidence="8" id="KW-0694">RNA-binding</keyword>
<keyword evidence="2" id="KW-0963">Cytoplasm</keyword>
<feature type="non-terminal residue" evidence="11">
    <location>
        <position position="127"/>
    </location>
</feature>
<dbReference type="GO" id="GO:0005737">
    <property type="term" value="C:cytoplasm"/>
    <property type="evidence" value="ECO:0007669"/>
    <property type="project" value="TreeGrafter"/>
</dbReference>
<keyword evidence="7" id="KW-0460">Magnesium</keyword>
<keyword evidence="5" id="KW-0255">Endonuclease</keyword>
<sequence>FIDMESGKNQREVEDRLRDAMRMDRARIQIGKLSRFGLLEMSRQRLRPSLGESSHIVCPRCLGIGSIRSVESMALAVLRLIGEELRKERTTKIIAQLPVDVATFLFNEKREWLRTLESKTEVELLIV</sequence>
<dbReference type="InterPro" id="IPR019307">
    <property type="entry name" value="RNA-bd_AU-1/RNase_E/G"/>
</dbReference>
<evidence type="ECO:0000313" key="11">
    <source>
        <dbReference type="EMBL" id="EQD68183.1"/>
    </source>
</evidence>
<dbReference type="PANTHER" id="PTHR30001">
    <property type="entry name" value="RIBONUCLEASE"/>
    <property type="match status" value="1"/>
</dbReference>
<dbReference type="Pfam" id="PF10150">
    <property type="entry name" value="RNase_E_G"/>
    <property type="match status" value="1"/>
</dbReference>
<reference evidence="11" key="1">
    <citation type="submission" date="2013-08" db="EMBL/GenBank/DDBJ databases">
        <authorList>
            <person name="Mendez C."/>
            <person name="Richter M."/>
            <person name="Ferrer M."/>
            <person name="Sanchez J."/>
        </authorList>
    </citation>
    <scope>NUCLEOTIDE SEQUENCE</scope>
</reference>
<evidence type="ECO:0000256" key="2">
    <source>
        <dbReference type="ARBA" id="ARBA00022490"/>
    </source>
</evidence>
<organism evidence="11">
    <name type="scientific">mine drainage metagenome</name>
    <dbReference type="NCBI Taxonomy" id="410659"/>
    <lineage>
        <taxon>unclassified sequences</taxon>
        <taxon>metagenomes</taxon>
        <taxon>ecological metagenomes</taxon>
    </lineage>
</organism>
<evidence type="ECO:0000256" key="7">
    <source>
        <dbReference type="ARBA" id="ARBA00022842"/>
    </source>
</evidence>
<dbReference type="EMBL" id="AUZX01005366">
    <property type="protein sequence ID" value="EQD68183.1"/>
    <property type="molecule type" value="Genomic_DNA"/>
</dbReference>
<feature type="domain" description="RNA-binding protein AU-1/Ribonuclease E/G" evidence="9">
    <location>
        <begin position="1"/>
        <end position="45"/>
    </location>
</feature>